<gene>
    <name evidence="1" type="ORF">DFR76_113161</name>
</gene>
<name>A0A370HT07_9NOCA</name>
<dbReference type="STRING" id="1210086.GCA_001613105_07633"/>
<evidence type="ECO:0000313" key="2">
    <source>
        <dbReference type="Proteomes" id="UP000254869"/>
    </source>
</evidence>
<accession>A0A370HT07</accession>
<protein>
    <submittedName>
        <fullName evidence="1">Uncharacterized protein</fullName>
    </submittedName>
</protein>
<dbReference type="RefSeq" id="WP_068008711.1">
    <property type="nucleotide sequence ID" value="NZ_QQBC01000013.1"/>
</dbReference>
<dbReference type="Proteomes" id="UP000254869">
    <property type="component" value="Unassembled WGS sequence"/>
</dbReference>
<sequence length="139" mass="14036">MPHDSTSVSGPVPLSLGLPVPQPADLVDGLIRPIGAIPNVPVLDPAEPEDRIAAFLAGIAHADTGFVIRTDSGERALAVLAATAAALCGEDIRTALTRPDLEFLRALGGPAVAALREVLLAVETAAPEAVAAGLAVLRA</sequence>
<evidence type="ECO:0000313" key="1">
    <source>
        <dbReference type="EMBL" id="RDI61659.1"/>
    </source>
</evidence>
<keyword evidence="2" id="KW-1185">Reference proteome</keyword>
<dbReference type="EMBL" id="QQBC01000013">
    <property type="protein sequence ID" value="RDI61659.1"/>
    <property type="molecule type" value="Genomic_DNA"/>
</dbReference>
<comment type="caution">
    <text evidence="1">The sequence shown here is derived from an EMBL/GenBank/DDBJ whole genome shotgun (WGS) entry which is preliminary data.</text>
</comment>
<organism evidence="1 2">
    <name type="scientific">Nocardia pseudobrasiliensis</name>
    <dbReference type="NCBI Taxonomy" id="45979"/>
    <lineage>
        <taxon>Bacteria</taxon>
        <taxon>Bacillati</taxon>
        <taxon>Actinomycetota</taxon>
        <taxon>Actinomycetes</taxon>
        <taxon>Mycobacteriales</taxon>
        <taxon>Nocardiaceae</taxon>
        <taxon>Nocardia</taxon>
    </lineage>
</organism>
<dbReference type="AlphaFoldDB" id="A0A370HT07"/>
<reference evidence="1 2" key="1">
    <citation type="submission" date="2018-07" db="EMBL/GenBank/DDBJ databases">
        <title>Genomic Encyclopedia of Type Strains, Phase IV (KMG-IV): sequencing the most valuable type-strain genomes for metagenomic binning, comparative biology and taxonomic classification.</title>
        <authorList>
            <person name="Goeker M."/>
        </authorList>
    </citation>
    <scope>NUCLEOTIDE SEQUENCE [LARGE SCALE GENOMIC DNA]</scope>
    <source>
        <strain evidence="1 2">DSM 44290</strain>
    </source>
</reference>
<proteinExistence type="predicted"/>